<reference evidence="2 3" key="1">
    <citation type="submission" date="2020-11" db="EMBL/GenBank/DDBJ databases">
        <title>Hymenobacter sp.</title>
        <authorList>
            <person name="Kim M.K."/>
        </authorList>
    </citation>
    <scope>NUCLEOTIDE SEQUENCE [LARGE SCALE GENOMIC DNA]</scope>
    <source>
        <strain evidence="2 3">BT594</strain>
    </source>
</reference>
<proteinExistence type="predicted"/>
<comment type="caution">
    <text evidence="2">The sequence shown here is derived from an EMBL/GenBank/DDBJ whole genome shotgun (WGS) entry which is preliminary data.</text>
</comment>
<protein>
    <submittedName>
        <fullName evidence="2">DUF262 domain-containing protein</fullName>
    </submittedName>
</protein>
<dbReference type="Pfam" id="PF03235">
    <property type="entry name" value="GmrSD_N"/>
    <property type="match status" value="1"/>
</dbReference>
<evidence type="ECO:0000313" key="3">
    <source>
        <dbReference type="Proteomes" id="UP000601099"/>
    </source>
</evidence>
<dbReference type="PANTHER" id="PTHR35149:SF1">
    <property type="entry name" value="DUF5655 DOMAIN-CONTAINING PROTEIN"/>
    <property type="match status" value="1"/>
</dbReference>
<dbReference type="RefSeq" id="WP_196955021.1">
    <property type="nucleotide sequence ID" value="NZ_JADWYK010000005.1"/>
</dbReference>
<dbReference type="InterPro" id="IPR004919">
    <property type="entry name" value="GmrSD_N"/>
</dbReference>
<feature type="domain" description="GmrSD restriction endonucleases N-terminal" evidence="1">
    <location>
        <begin position="20"/>
        <end position="205"/>
    </location>
</feature>
<sequence length="585" mass="68092">MINPNNSIAAPSIAALGGEHFMIPAYQRGYRWTQQQVKELLNDLADFKERAASDLRYCLQPIIVRGAQGYREVIDGQQRLTTIHILLSYLQRGMPEPELFSLRYETRPQSVEFLATLAEQTKQSSRKNIDFHFMYSAYEAIQDWFVHEAPVRCIEEDELKSLLLTRCFVIWYQLDESQAAHDVFMRINSGKIPLTNAELVKALFLKSRADEDTEQRQDFTLRQLEIASEWDQMESALQQEEFWYFLNRTAPDQATRIEFILRNLTEKEADSQDPFATFHYFSKLPEMTTVEGVLSQWQQIRRRFEVFAHWFDDRQLYHLVGYLLAIGVSLGEVLQLAHNCTQSTFRSQLRKRIQKELPAIEAIPALSFDSPPDKERIYRVLLLFNVLHYGKHSSQRFPFHRFKQRTTWSLEHIHAQNSKLPHSSTELKKWLKELHKRVAEADMTDVPESIPAGGTMTETTSQLLDALDVAGQQEELTQEQFLALQEEVFDLFGPSDSHSIANLALLSMRDNASLNNGLFEAKREMILKREQQGSFVPLATRNVFLKYYSFPPRHLSSWTKADRSDYVEAIQDKLRNFFVADNDNF</sequence>
<dbReference type="PANTHER" id="PTHR35149">
    <property type="entry name" value="SLL5132 PROTEIN"/>
    <property type="match status" value="1"/>
</dbReference>
<organism evidence="2 3">
    <name type="scientific">Hymenobacter guriensis</name>
    <dbReference type="NCBI Taxonomy" id="2793065"/>
    <lineage>
        <taxon>Bacteria</taxon>
        <taxon>Pseudomonadati</taxon>
        <taxon>Bacteroidota</taxon>
        <taxon>Cytophagia</taxon>
        <taxon>Cytophagales</taxon>
        <taxon>Hymenobacteraceae</taxon>
        <taxon>Hymenobacter</taxon>
    </lineage>
</organism>
<accession>A0ABS0L1L0</accession>
<keyword evidence="3" id="KW-1185">Reference proteome</keyword>
<evidence type="ECO:0000313" key="2">
    <source>
        <dbReference type="EMBL" id="MBG8554000.1"/>
    </source>
</evidence>
<dbReference type="EMBL" id="JADWYK010000005">
    <property type="protein sequence ID" value="MBG8554000.1"/>
    <property type="molecule type" value="Genomic_DNA"/>
</dbReference>
<name>A0ABS0L1L0_9BACT</name>
<evidence type="ECO:0000259" key="1">
    <source>
        <dbReference type="Pfam" id="PF03235"/>
    </source>
</evidence>
<dbReference type="Proteomes" id="UP000601099">
    <property type="component" value="Unassembled WGS sequence"/>
</dbReference>
<gene>
    <name evidence="2" type="ORF">I5L79_10610</name>
</gene>